<dbReference type="PANTHER" id="PTHR43792">
    <property type="entry name" value="GNAT FAMILY, PUTATIVE (AFU_ORTHOLOGUE AFUA_3G00765)-RELATED-RELATED"/>
    <property type="match status" value="1"/>
</dbReference>
<evidence type="ECO:0000313" key="3">
    <source>
        <dbReference type="Proteomes" id="UP000481872"/>
    </source>
</evidence>
<dbReference type="InterPro" id="IPR051531">
    <property type="entry name" value="N-acetyltransferase"/>
</dbReference>
<reference evidence="2 3" key="1">
    <citation type="submission" date="2020-02" db="EMBL/GenBank/DDBJ databases">
        <title>Genome assembly of a novel Clostridium senegalense strain.</title>
        <authorList>
            <person name="Gupta T.B."/>
            <person name="Jauregui R."/>
            <person name="Maclean P."/>
            <person name="Nawarathana A."/>
            <person name="Brightwell G."/>
        </authorList>
    </citation>
    <scope>NUCLEOTIDE SEQUENCE [LARGE SCALE GENOMIC DNA]</scope>
    <source>
        <strain evidence="2 3">AGRFS4</strain>
    </source>
</reference>
<organism evidence="2 3">
    <name type="scientific">Clostridium senegalense</name>
    <dbReference type="NCBI Taxonomy" id="1465809"/>
    <lineage>
        <taxon>Bacteria</taxon>
        <taxon>Bacillati</taxon>
        <taxon>Bacillota</taxon>
        <taxon>Clostridia</taxon>
        <taxon>Eubacteriales</taxon>
        <taxon>Clostridiaceae</taxon>
        <taxon>Clostridium</taxon>
    </lineage>
</organism>
<dbReference type="InterPro" id="IPR016181">
    <property type="entry name" value="Acyl_CoA_acyltransferase"/>
</dbReference>
<dbReference type="PANTHER" id="PTHR43792:SF1">
    <property type="entry name" value="N-ACETYLTRANSFERASE DOMAIN-CONTAINING PROTEIN"/>
    <property type="match status" value="1"/>
</dbReference>
<proteinExistence type="predicted"/>
<evidence type="ECO:0000313" key="2">
    <source>
        <dbReference type="EMBL" id="NEU04112.1"/>
    </source>
</evidence>
<accession>A0A6M0H3A9</accession>
<keyword evidence="2" id="KW-0808">Transferase</keyword>
<dbReference type="InterPro" id="IPR000182">
    <property type="entry name" value="GNAT_dom"/>
</dbReference>
<comment type="caution">
    <text evidence="2">The sequence shown here is derived from an EMBL/GenBank/DDBJ whole genome shotgun (WGS) entry which is preliminary data.</text>
</comment>
<dbReference type="Proteomes" id="UP000481872">
    <property type="component" value="Unassembled WGS sequence"/>
</dbReference>
<evidence type="ECO:0000259" key="1">
    <source>
        <dbReference type="Pfam" id="PF13302"/>
    </source>
</evidence>
<dbReference type="EMBL" id="JAAGPU010000005">
    <property type="protein sequence ID" value="NEU04112.1"/>
    <property type="molecule type" value="Genomic_DNA"/>
</dbReference>
<protein>
    <submittedName>
        <fullName evidence="2">GNAT family N-acetyltransferase</fullName>
    </submittedName>
</protein>
<feature type="domain" description="N-acetyltransferase" evidence="1">
    <location>
        <begin position="11"/>
        <end position="144"/>
    </location>
</feature>
<dbReference type="SUPFAM" id="SSF55729">
    <property type="entry name" value="Acyl-CoA N-acyltransferases (Nat)"/>
    <property type="match status" value="1"/>
</dbReference>
<keyword evidence="3" id="KW-1185">Reference proteome</keyword>
<dbReference type="RefSeq" id="WP_199869331.1">
    <property type="nucleotide sequence ID" value="NZ_JAAGPU010000005.1"/>
</dbReference>
<dbReference type="Pfam" id="PF13302">
    <property type="entry name" value="Acetyltransf_3"/>
    <property type="match status" value="1"/>
</dbReference>
<sequence length="164" mass="19175">MNNNIYFNKYLSEKDFLDYWKLVSNEKAMVMNYGRVFTLREAKQLFDCMLRINLKSQYLGYFKVFDTNSNIFIGIAGINANDSSSELEIEYMLLPQYWGKEYGTKIVGNLIDMARQRKNIKRVIAITDPNNLVSKKLLVKYGFNSLKIYKINDGSLAEMFVKQL</sequence>
<dbReference type="GO" id="GO:0016747">
    <property type="term" value="F:acyltransferase activity, transferring groups other than amino-acyl groups"/>
    <property type="evidence" value="ECO:0007669"/>
    <property type="project" value="InterPro"/>
</dbReference>
<name>A0A6M0H3A9_9CLOT</name>
<dbReference type="AlphaFoldDB" id="A0A6M0H3A9"/>
<dbReference type="Gene3D" id="3.40.630.30">
    <property type="match status" value="1"/>
</dbReference>
<gene>
    <name evidence="2" type="ORF">G3M99_04420</name>
</gene>